<gene>
    <name evidence="1" type="ORF">KIH39_11195</name>
</gene>
<proteinExistence type="predicted"/>
<dbReference type="EMBL" id="CP074694">
    <property type="protein sequence ID" value="QVL34442.1"/>
    <property type="molecule type" value="Genomic_DNA"/>
</dbReference>
<protein>
    <submittedName>
        <fullName evidence="1">Uncharacterized protein</fullName>
    </submittedName>
</protein>
<dbReference type="InterPro" id="IPR012332">
    <property type="entry name" value="Autotransporter_pectin_lyase_C"/>
</dbReference>
<name>A0A8E6BAN4_9BACT</name>
<evidence type="ECO:0000313" key="2">
    <source>
        <dbReference type="Proteomes" id="UP000676194"/>
    </source>
</evidence>
<keyword evidence="2" id="KW-1185">Reference proteome</keyword>
<reference evidence="1" key="1">
    <citation type="submission" date="2021-05" db="EMBL/GenBank/DDBJ databases">
        <title>Complete genome sequence of the cellulolytic planctomycete Telmatocola sphagniphila SP2T and characterization of the first cellulase from planctomycetes.</title>
        <authorList>
            <person name="Rakitin A.L."/>
            <person name="Beletsky A.V."/>
            <person name="Naumoff D.G."/>
            <person name="Kulichevskaya I.S."/>
            <person name="Mardanov A.V."/>
            <person name="Ravin N.V."/>
            <person name="Dedysh S.N."/>
        </authorList>
    </citation>
    <scope>NUCLEOTIDE SEQUENCE</scope>
    <source>
        <strain evidence="1">SP2T</strain>
    </source>
</reference>
<organism evidence="1 2">
    <name type="scientific">Telmatocola sphagniphila</name>
    <dbReference type="NCBI Taxonomy" id="1123043"/>
    <lineage>
        <taxon>Bacteria</taxon>
        <taxon>Pseudomonadati</taxon>
        <taxon>Planctomycetota</taxon>
        <taxon>Planctomycetia</taxon>
        <taxon>Gemmatales</taxon>
        <taxon>Gemmataceae</taxon>
    </lineage>
</organism>
<evidence type="ECO:0000313" key="1">
    <source>
        <dbReference type="EMBL" id="QVL34442.1"/>
    </source>
</evidence>
<dbReference type="Proteomes" id="UP000676194">
    <property type="component" value="Chromosome"/>
</dbReference>
<dbReference type="Gene3D" id="2.160.20.20">
    <property type="match status" value="1"/>
</dbReference>
<dbReference type="KEGG" id="tsph:KIH39_11195"/>
<sequence>MKEGLDWSGGTLGGTGTVSVLGGISLGGGATNILSRTLNASANTSQDPFNTLRLDGGIWNNLSGARFTSVANEYEQNNITTGSMEGIFNNRAGAVFTKKGIGNLEISATFNNAGLFEILEGNCYFNNSGVNSGIISLSAGTTASFDKGYTHTGTLTGAGSVSIYDSTFETGSSNSLSGPMTIYGKGVFNGPQSIKLLNLQSSFDYQGITGSGSITITDTLEWISGTMAGSGTTNTLSNTTVTIRNANLGRTFNNSGNAIIPADGALVFDANKQGQWNNLAGSTLTLSGNGSIAPTGGVSFDSGLLVNTVGSRILKNGTELSSLYCNFNNQGTVHVNEGTLAIYGKTENYGKMLVAAGSTLYLAAGYYTPFTNLGTIQVNGGLLTDNVSPTFSNFVNLGSGIVDVQSGSASFRNLVGLPITFDVDGSATKIGCDLPGNFVVGPNSTVIFSQLLQTGKNGFNKDVSYCISHIPQGASLTLDGPNSRITGVDGELTMNAGELDIRGGRTLALSDEIINTHPMTFNNSGILRIGNALSGTGGKVIGPHSSLLEGGFVNSSTGEVVLANGTFQGFGPNGIQNFNIIRGNGTLDSSVVMISSQASTPYLGYAAIDNITVTGNLFVTGENGSFIKGSVTVGGLTQITFVGGLNILPNSSLGGTGDKVVSRDAGLRGYGSVSGDVFLIGAKLMGYDQSMPLTLTDNLKIGSHPSEPYLTGNGSIFGPVNVNGLTTVLSGATLTVEAGARFGGPGEILLESGSSLIANGFVNKKVSISGINQISGVLAGQLAISSGDLNTGDGLTVNGLTVGGNSKLSGNGTTINGSTTVGAGQLAIENAGLVLKTA</sequence>
<accession>A0A8E6BAN4</accession>
<dbReference type="AlphaFoldDB" id="A0A8E6BAN4"/>
<dbReference type="RefSeq" id="WP_213499437.1">
    <property type="nucleotide sequence ID" value="NZ_CP074694.1"/>
</dbReference>